<protein>
    <submittedName>
        <fullName evidence="2">Uncharacterized protein</fullName>
    </submittedName>
</protein>
<dbReference type="RefSeq" id="WP_311576513.1">
    <property type="nucleotide sequence ID" value="NZ_JAVRIF010000001.1"/>
</dbReference>
<dbReference type="EMBL" id="JAVRIF010000001">
    <property type="protein sequence ID" value="MDT0602388.1"/>
    <property type="molecule type" value="Genomic_DNA"/>
</dbReference>
<name>A0ABU2ZXN9_9GAMM</name>
<dbReference type="Proteomes" id="UP001266357">
    <property type="component" value="Unassembled WGS sequence"/>
</dbReference>
<keyword evidence="3" id="KW-1185">Reference proteome</keyword>
<sequence>MRKKSHSIQRKRLISQQKHKVSARRHVQFIQENQSLSQSITK</sequence>
<organism evidence="2 3">
    <name type="scientific">Thalassotalea castellviae</name>
    <dbReference type="NCBI Taxonomy" id="3075612"/>
    <lineage>
        <taxon>Bacteria</taxon>
        <taxon>Pseudomonadati</taxon>
        <taxon>Pseudomonadota</taxon>
        <taxon>Gammaproteobacteria</taxon>
        <taxon>Alteromonadales</taxon>
        <taxon>Colwelliaceae</taxon>
        <taxon>Thalassotalea</taxon>
    </lineage>
</organism>
<reference evidence="2 3" key="1">
    <citation type="submission" date="2023-09" db="EMBL/GenBank/DDBJ databases">
        <authorList>
            <person name="Rey-Velasco X."/>
        </authorList>
    </citation>
    <scope>NUCLEOTIDE SEQUENCE [LARGE SCALE GENOMIC DNA]</scope>
    <source>
        <strain evidence="2 3">W431</strain>
    </source>
</reference>
<proteinExistence type="predicted"/>
<feature type="region of interest" description="Disordered" evidence="1">
    <location>
        <begin position="1"/>
        <end position="25"/>
    </location>
</feature>
<gene>
    <name evidence="2" type="ORF">RM573_02160</name>
</gene>
<evidence type="ECO:0000313" key="3">
    <source>
        <dbReference type="Proteomes" id="UP001266357"/>
    </source>
</evidence>
<evidence type="ECO:0000256" key="1">
    <source>
        <dbReference type="SAM" id="MobiDB-lite"/>
    </source>
</evidence>
<evidence type="ECO:0000313" key="2">
    <source>
        <dbReference type="EMBL" id="MDT0602388.1"/>
    </source>
</evidence>
<comment type="caution">
    <text evidence="2">The sequence shown here is derived from an EMBL/GenBank/DDBJ whole genome shotgun (WGS) entry which is preliminary data.</text>
</comment>
<accession>A0ABU2ZXN9</accession>